<proteinExistence type="predicted"/>
<dbReference type="AlphaFoldDB" id="A0AB33E973"/>
<accession>A0AB33E973</accession>
<sequence>MTNRQPWLDPMRRRLILDPIVNDERSVSGTRLGKQPGWIFQHAIGGGQADFDQWIENLSPRDRVMLYALFNQKAHIDELIHAFDKLLVDLEIFQDATVIDIGCGPYTAGLALANVVGSRAVYRYFGIDRALSMCAFAEELAAEVRALGELDERTEISFHQEIDVIDFGRRRGTQVTVFILSYLLASDTIDVDTLVAEIDRASKRVGLGPTVLLYTNSAREEARAAYPKFKKLMVDAGFTEHIEAKETFADSDKLREIHYALYVRRATLTIPIAEFRI</sequence>
<evidence type="ECO:0000313" key="2">
    <source>
        <dbReference type="Proteomes" id="UP000218385"/>
    </source>
</evidence>
<evidence type="ECO:0008006" key="3">
    <source>
        <dbReference type="Google" id="ProtNLM"/>
    </source>
</evidence>
<gene>
    <name evidence="1" type="ORF">CNN82_10715</name>
</gene>
<evidence type="ECO:0000313" key="1">
    <source>
        <dbReference type="EMBL" id="ATE76874.1"/>
    </source>
</evidence>
<protein>
    <recommendedName>
        <fullName evidence="3">Methyltransferase domain-containing protein</fullName>
    </recommendedName>
</protein>
<organism evidence="1 2">
    <name type="scientific">Pseudomonas frederiksbergensis</name>
    <dbReference type="NCBI Taxonomy" id="104087"/>
    <lineage>
        <taxon>Bacteria</taxon>
        <taxon>Pseudomonadati</taxon>
        <taxon>Pseudomonadota</taxon>
        <taxon>Gammaproteobacteria</taxon>
        <taxon>Pseudomonadales</taxon>
        <taxon>Pseudomonadaceae</taxon>
        <taxon>Pseudomonas</taxon>
    </lineage>
</organism>
<dbReference type="InterPro" id="IPR029063">
    <property type="entry name" value="SAM-dependent_MTases_sf"/>
</dbReference>
<dbReference type="Gene3D" id="3.40.50.150">
    <property type="entry name" value="Vaccinia Virus protein VP39"/>
    <property type="match status" value="1"/>
</dbReference>
<dbReference type="SUPFAM" id="SSF53335">
    <property type="entry name" value="S-adenosyl-L-methionine-dependent methyltransferases"/>
    <property type="match status" value="1"/>
</dbReference>
<dbReference type="Proteomes" id="UP000218385">
    <property type="component" value="Chromosome"/>
</dbReference>
<dbReference type="RefSeq" id="WP_096479871.1">
    <property type="nucleotide sequence ID" value="NZ_CP023466.1"/>
</dbReference>
<dbReference type="EMBL" id="CP023466">
    <property type="protein sequence ID" value="ATE76874.1"/>
    <property type="molecule type" value="Genomic_DNA"/>
</dbReference>
<name>A0AB33E973_9PSED</name>
<reference evidence="1 2" key="1">
    <citation type="submission" date="2017-09" db="EMBL/GenBank/DDBJ databases">
        <title>Complete Genome sequence of Lysobacter capsici KNU-15.</title>
        <authorList>
            <person name="Kim M.-C."/>
            <person name="Yi H."/>
            <person name="Lee D.-W."/>
            <person name="Shin J.-H."/>
        </authorList>
    </citation>
    <scope>NUCLEOTIDE SEQUENCE [LARGE SCALE GENOMIC DNA]</scope>
    <source>
        <strain evidence="1 2">KNU-15</strain>
    </source>
</reference>